<evidence type="ECO:0000256" key="2">
    <source>
        <dbReference type="HAMAP-Rule" id="MF_02214"/>
    </source>
</evidence>
<feature type="binding site" evidence="2">
    <location>
        <position position="239"/>
    </location>
    <ligand>
        <name>Zn(2+)</name>
        <dbReference type="ChEBI" id="CHEBI:29105"/>
    </ligand>
</feature>
<keyword evidence="2" id="KW-0479">Metal-binding</keyword>
<dbReference type="PANTHER" id="PTHR23135">
    <property type="entry name" value="MUR LIGASE FAMILY MEMBER"/>
    <property type="match status" value="1"/>
</dbReference>
<keyword evidence="2" id="KW-0862">Zinc</keyword>
<comment type="subunit">
    <text evidence="2">Forms a heterodimer with GatD.</text>
</comment>
<dbReference type="InterPro" id="IPR036565">
    <property type="entry name" value="Mur-like_cat_sf"/>
</dbReference>
<comment type="catalytic activity">
    <reaction evidence="2">
        <text>beta-D-GlcNAc-(1-&gt;4)-Mur2Ac(oyl-L-Ala-gamma-D-O-P-Glu-L-Lys-D-Ala-D-Ala)-di-trans,octa-cis-undecaprenyl diphosphate + NH4(+) = beta-D-GlcNAc-(1-&gt;4)-Mur2Ac(oyl-L-Ala-D-isoglutaminyl-L-Lys-D-Ala-D-Ala)-di-trans,octa-cis-undecaprenyl diphosphate + phosphate + H(+)</text>
        <dbReference type="Rhea" id="RHEA:57932"/>
        <dbReference type="ChEBI" id="CHEBI:15378"/>
        <dbReference type="ChEBI" id="CHEBI:28938"/>
        <dbReference type="ChEBI" id="CHEBI:43474"/>
        <dbReference type="ChEBI" id="CHEBI:62233"/>
        <dbReference type="ChEBI" id="CHEBI:143132"/>
    </reaction>
</comment>
<sequence>MLSPRLLAGLWMGKTAIWLNRRFGHGGTSFPGGIGRRVAPQILTALAGQLKKGAMVVTGTNGKTTTSKMLAAIVEKSSLTLTHNRAGANLVGGITTAFIDSATIGGSITSDLGVIEVDEATIPQLVREVQPKGVVVTNFFRDQLDRFGELDKTVSLVGEALRLLPVQSIAVLNADDPLVASLGKDFPGRVLYFGIDDRSYGAREMLQSAETRFCRLCGHPLTYDWFFFGQLGHYRCSHCGFQRPEPKIKVTGIQLKGEEGSAFTVETPRGTWQLELSTPGFYNIYNALAAIASAIRLDLPEKAIRAGLQGYRTNFGRMERIELEDGRRAFLALIKNPTGCDEVIRTLVQNRGPKRLLVIINDNAADGRDISWLWDADFESLEPVYPELRSIFTSGLRGEDMALRLNYAGIPAASIHYEANVEQAIRSALEMTEPGETLYILPTYTALLESKAALTRLGHSPHYWEE</sequence>
<dbReference type="EC" id="6.3.5.13" evidence="2"/>
<dbReference type="Pfam" id="PF08353">
    <property type="entry name" value="MurT_C"/>
    <property type="match status" value="1"/>
</dbReference>
<dbReference type="InterPro" id="IPR043703">
    <property type="entry name" value="Lipid_II_synth_MurT"/>
</dbReference>
<keyword evidence="2" id="KW-0133">Cell shape</keyword>
<evidence type="ECO:0000256" key="1">
    <source>
        <dbReference type="ARBA" id="ARBA00004752"/>
    </source>
</evidence>
<feature type="binding site" evidence="2">
    <location>
        <position position="236"/>
    </location>
    <ligand>
        <name>Zn(2+)</name>
        <dbReference type="ChEBI" id="CHEBI:29105"/>
    </ligand>
</feature>
<dbReference type="Proteomes" id="UP000617402">
    <property type="component" value="Unassembled WGS sequence"/>
</dbReference>
<dbReference type="HAMAP" id="MF_02214">
    <property type="entry name" value="Lipid_II_synth_MurT"/>
    <property type="match status" value="1"/>
</dbReference>
<dbReference type="Pfam" id="PF08245">
    <property type="entry name" value="Mur_ligase_M"/>
    <property type="match status" value="1"/>
</dbReference>
<dbReference type="Gene3D" id="3.40.1190.10">
    <property type="entry name" value="Mur-like, catalytic domain"/>
    <property type="match status" value="1"/>
</dbReference>
<evidence type="ECO:0000313" key="6">
    <source>
        <dbReference type="Proteomes" id="UP000617402"/>
    </source>
</evidence>
<reference evidence="5 6" key="1">
    <citation type="submission" date="2020-07" db="EMBL/GenBank/DDBJ databases">
        <title>Draft whole-genome sequence of Heliobacterium chlorum DSM 3682, type strain.</title>
        <authorList>
            <person name="Kyndt J.A."/>
            <person name="Meyer T.E."/>
            <person name="Imhoff J.F."/>
        </authorList>
    </citation>
    <scope>NUCLEOTIDE SEQUENCE [LARGE SCALE GENOMIC DNA]</scope>
    <source>
        <strain evidence="5 6">DSM 3682</strain>
    </source>
</reference>
<keyword evidence="2 5" id="KW-0436">Ligase</keyword>
<comment type="pathway">
    <text evidence="1 2">Cell wall biogenesis; peptidoglycan biosynthesis.</text>
</comment>
<organism evidence="5 6">
    <name type="scientific">Heliobacterium chlorum</name>
    <dbReference type="NCBI Taxonomy" id="2698"/>
    <lineage>
        <taxon>Bacteria</taxon>
        <taxon>Bacillati</taxon>
        <taxon>Bacillota</taxon>
        <taxon>Clostridia</taxon>
        <taxon>Eubacteriales</taxon>
        <taxon>Heliobacteriaceae</taxon>
        <taxon>Heliobacterium</taxon>
    </lineage>
</organism>
<comment type="similarity">
    <text evidence="2">Belongs to the MurCDEF family. MurT subfamily.</text>
</comment>
<dbReference type="InterPro" id="IPR013564">
    <property type="entry name" value="MurT_C"/>
</dbReference>
<keyword evidence="2" id="KW-0067">ATP-binding</keyword>
<keyword evidence="2" id="KW-0961">Cell wall biogenesis/degradation</keyword>
<comment type="catalytic activity">
    <reaction evidence="2">
        <text>beta-D-GlcNAc-(1-&gt;4)-Mur2Ac(oyl-L-Ala-gamma-D-Glu-L-Lys-D-Ala-D-Ala)-di-trans,octa-cis-undecaprenyl diphosphate + ATP = beta-D-GlcNAc-(1-&gt;4)-Mur2Ac(oyl-L-Ala-gamma-D-O-P-Glu-L-Lys-D-Ala-D-Ala)-di-trans,octa-cis-undecaprenyl diphosphate + ADP</text>
        <dbReference type="Rhea" id="RHEA:59488"/>
        <dbReference type="ChEBI" id="CHEBI:30616"/>
        <dbReference type="ChEBI" id="CHEBI:60033"/>
        <dbReference type="ChEBI" id="CHEBI:143132"/>
        <dbReference type="ChEBI" id="CHEBI:456216"/>
    </reaction>
</comment>
<keyword evidence="6" id="KW-1185">Reference proteome</keyword>
<dbReference type="GO" id="GO:0016874">
    <property type="term" value="F:ligase activity"/>
    <property type="evidence" value="ECO:0007669"/>
    <property type="project" value="UniProtKB-KW"/>
</dbReference>
<feature type="domain" description="Mur ligase central" evidence="3">
    <location>
        <begin position="57"/>
        <end position="205"/>
    </location>
</feature>
<evidence type="ECO:0000259" key="3">
    <source>
        <dbReference type="Pfam" id="PF08245"/>
    </source>
</evidence>
<feature type="binding site" evidence="2">
    <location>
        <position position="214"/>
    </location>
    <ligand>
        <name>Zn(2+)</name>
        <dbReference type="ChEBI" id="CHEBI:29105"/>
    </ligand>
</feature>
<accession>A0ABR7T077</accession>
<dbReference type="SUPFAM" id="SSF53623">
    <property type="entry name" value="MurD-like peptide ligases, catalytic domain"/>
    <property type="match status" value="1"/>
</dbReference>
<feature type="active site" evidence="2">
    <location>
        <position position="369"/>
    </location>
</feature>
<comment type="caution">
    <text evidence="5">The sequence shown here is derived from an EMBL/GenBank/DDBJ whole genome shotgun (WGS) entry which is preliminary data.</text>
</comment>
<evidence type="ECO:0000259" key="4">
    <source>
        <dbReference type="Pfam" id="PF08353"/>
    </source>
</evidence>
<dbReference type="EMBL" id="JACVHF010000004">
    <property type="protein sequence ID" value="MBC9784202.1"/>
    <property type="molecule type" value="Genomic_DNA"/>
</dbReference>
<comment type="function">
    <text evidence="2">The lipid II isoglutaminyl synthase complex catalyzes the formation of alpha-D-isoglutamine in the cell wall lipid II stem peptide. The MurT subunit catalyzes the ATP-dependent amidation of D-glutamate residue of lipid II, converting it to an isoglutamine residue.</text>
</comment>
<protein>
    <recommendedName>
        <fullName evidence="2">Lipid II isoglutaminyl synthase (glutamine-hydrolyzing) subunit MurT</fullName>
        <ecNumber evidence="2">6.3.5.13</ecNumber>
    </recommendedName>
</protein>
<dbReference type="PANTHER" id="PTHR23135:SF7">
    <property type="entry name" value="LIPID II ISOGLUTAMINYL SYNTHASE (GLUTAMINE-HYDROLYZING) SUBUNIT MURT"/>
    <property type="match status" value="1"/>
</dbReference>
<feature type="domain" description="Lipid II isoglutaminyl synthase (glutamine-hydrolyzing) subunit MurT C-terminal" evidence="4">
    <location>
        <begin position="333"/>
        <end position="447"/>
    </location>
</feature>
<dbReference type="InterPro" id="IPR013221">
    <property type="entry name" value="Mur_ligase_cen"/>
</dbReference>
<keyword evidence="2" id="KW-0547">Nucleotide-binding</keyword>
<feature type="binding site" evidence="2">
    <location>
        <position position="217"/>
    </location>
    <ligand>
        <name>Zn(2+)</name>
        <dbReference type="ChEBI" id="CHEBI:29105"/>
    </ligand>
</feature>
<dbReference type="RefSeq" id="WP_188039316.1">
    <property type="nucleotide sequence ID" value="NZ_JACVHF010000004.1"/>
</dbReference>
<gene>
    <name evidence="2" type="primary">murT</name>
    <name evidence="5" type="ORF">H1S01_06710</name>
</gene>
<evidence type="ECO:0000313" key="5">
    <source>
        <dbReference type="EMBL" id="MBC9784202.1"/>
    </source>
</evidence>
<name>A0ABR7T077_HELCL</name>
<proteinExistence type="inferred from homology"/>
<keyword evidence="2" id="KW-0573">Peptidoglycan synthesis</keyword>
<comment type="catalytic activity">
    <reaction evidence="2">
        <text>beta-D-GlcNAc-(1-&gt;4)-Mur2Ac(oyl-L-Ala-gamma-D-Glu-L-Lys-D-Ala-D-Ala)-di-trans,octa-cis-undecaprenyl diphosphate + L-glutamine + ATP + H2O = beta-D-GlcNAc-(1-&gt;4)-Mur2Ac(oyl-L-Ala-D-isoglutaminyl-L-Lys-D-Ala-D-Ala)-di-trans,octa-cis-undecaprenyl diphosphate + L-glutamate + ADP + phosphate + H(+)</text>
        <dbReference type="Rhea" id="RHEA:57928"/>
        <dbReference type="ChEBI" id="CHEBI:15377"/>
        <dbReference type="ChEBI" id="CHEBI:15378"/>
        <dbReference type="ChEBI" id="CHEBI:29985"/>
        <dbReference type="ChEBI" id="CHEBI:30616"/>
        <dbReference type="ChEBI" id="CHEBI:43474"/>
        <dbReference type="ChEBI" id="CHEBI:58359"/>
        <dbReference type="ChEBI" id="CHEBI:60033"/>
        <dbReference type="ChEBI" id="CHEBI:62233"/>
        <dbReference type="ChEBI" id="CHEBI:456216"/>
        <dbReference type="EC" id="6.3.5.13"/>
    </reaction>
</comment>